<comment type="caution">
    <text evidence="2">The sequence shown here is derived from an EMBL/GenBank/DDBJ whole genome shotgun (WGS) entry which is preliminary data.</text>
</comment>
<dbReference type="AlphaFoldDB" id="A0AB36EP00"/>
<protein>
    <submittedName>
        <fullName evidence="2">Phage portal protein</fullName>
    </submittedName>
</protein>
<dbReference type="EMBL" id="LXKT01000001">
    <property type="protein sequence ID" value="OCJ42730.1"/>
    <property type="molecule type" value="Genomic_DNA"/>
</dbReference>
<dbReference type="InterPro" id="IPR006944">
    <property type="entry name" value="Phage/GTA_portal"/>
</dbReference>
<name>A0AB36EP00_AGRTU</name>
<evidence type="ECO:0000313" key="2">
    <source>
        <dbReference type="EMBL" id="OCJ42730.1"/>
    </source>
</evidence>
<dbReference type="Proteomes" id="UP000093451">
    <property type="component" value="Unassembled WGS sequence"/>
</dbReference>
<sequence length="400" mass="44320">MGKNSKKKTAHPHEEQKAYPLNSAEALPLFGFLPTASKIIVGATNAMRVPAVACAVGNISEKIGDIPFKLYDRVTKETVREHPAYKLIHDEANPYTSASQLRVNMMKDALLHNGGHALVLRNSADEPVEFQYLAPGSVQNRYEDDGTPYYLVSENRSITRYEFTDILHIQPLEGVSPIVTAREAIALALAFERHIAGLLANGGRPSGIITAKKSLDPEAKEKIAGSWFDTHGGKNAGSTAILDEEMAYQQLAMTLTDAQFAENRLEQIREIARAFRIPPTMIFELSRGTWSNTEEMSRQFYTMTLKPWLTAWAWAYSKVLLTPEERQRLYIEFVPDDLLTVDFVKKATALGQYRSMGVMTGNEVRGMLNMPPHADGDSLSNPHITTTTTGPAPSAPKEEA</sequence>
<dbReference type="Gene3D" id="3.30.1120.70">
    <property type="match status" value="1"/>
</dbReference>
<evidence type="ECO:0000256" key="1">
    <source>
        <dbReference type="SAM" id="MobiDB-lite"/>
    </source>
</evidence>
<dbReference type="RefSeq" id="WP_065687249.1">
    <property type="nucleotide sequence ID" value="NZ_LXKT01000001.1"/>
</dbReference>
<dbReference type="NCBIfam" id="TIGR01537">
    <property type="entry name" value="portal_HK97"/>
    <property type="match status" value="1"/>
</dbReference>
<proteinExistence type="predicted"/>
<feature type="region of interest" description="Disordered" evidence="1">
    <location>
        <begin position="368"/>
        <end position="400"/>
    </location>
</feature>
<reference evidence="2 3" key="1">
    <citation type="journal article" date="2016" name="PeerJ">
        <title>Gall-ID: tools for genotyping gall-causing phytopathogenic bacteria.</title>
        <authorList>
            <person name="Davis E.W.II."/>
            <person name="Weisberg A.J."/>
            <person name="Tabima J.F."/>
            <person name="Grunwald N.J."/>
            <person name="Chang J.H."/>
        </authorList>
    </citation>
    <scope>NUCLEOTIDE SEQUENCE [LARGE SCALE GENOMIC DNA]</scope>
    <source>
        <strain evidence="2 3">N2/73</strain>
    </source>
</reference>
<evidence type="ECO:0000313" key="3">
    <source>
        <dbReference type="Proteomes" id="UP000093451"/>
    </source>
</evidence>
<organism evidence="2 3">
    <name type="scientific">Agrobacterium tumefaciens</name>
    <dbReference type="NCBI Taxonomy" id="358"/>
    <lineage>
        <taxon>Bacteria</taxon>
        <taxon>Pseudomonadati</taxon>
        <taxon>Pseudomonadota</taxon>
        <taxon>Alphaproteobacteria</taxon>
        <taxon>Hyphomicrobiales</taxon>
        <taxon>Rhizobiaceae</taxon>
        <taxon>Rhizobium/Agrobacterium group</taxon>
        <taxon>Agrobacterium</taxon>
        <taxon>Agrobacterium tumefaciens complex</taxon>
    </lineage>
</organism>
<dbReference type="Gene3D" id="1.20.1270.210">
    <property type="match status" value="1"/>
</dbReference>
<dbReference type="InterPro" id="IPR006427">
    <property type="entry name" value="Portal_HK97"/>
</dbReference>
<dbReference type="Gene3D" id="3.40.140.120">
    <property type="match status" value="1"/>
</dbReference>
<accession>A0AB36EP00</accession>
<gene>
    <name evidence="2" type="ORF">A6U91_02515</name>
</gene>
<dbReference type="Pfam" id="PF04860">
    <property type="entry name" value="Phage_portal"/>
    <property type="match status" value="1"/>
</dbReference>